<feature type="domain" description="STAS" evidence="1">
    <location>
        <begin position="9"/>
        <end position="100"/>
    </location>
</feature>
<dbReference type="OrthoDB" id="3695774at2"/>
<dbReference type="InterPro" id="IPR036513">
    <property type="entry name" value="STAS_dom_sf"/>
</dbReference>
<organism evidence="2 3">
    <name type="scientific">Streptomyces actuosus</name>
    <dbReference type="NCBI Taxonomy" id="1885"/>
    <lineage>
        <taxon>Bacteria</taxon>
        <taxon>Bacillati</taxon>
        <taxon>Actinomycetota</taxon>
        <taxon>Actinomycetes</taxon>
        <taxon>Kitasatosporales</taxon>
        <taxon>Streptomycetaceae</taxon>
        <taxon>Streptomyces</taxon>
    </lineage>
</organism>
<sequence>MERGTETAAALTVCPLPGAPGLKATGEVSLGTYGVWEAALDRAVREGADVCCGGYVLELSALTFVDVGGAGALAAAARRMPAGRRIVLHRPPPALCRVLEMFWPDHPAIEVSKS</sequence>
<protein>
    <submittedName>
        <fullName evidence="2">Anti-anti-sigma factor</fullName>
    </submittedName>
</protein>
<dbReference type="InterPro" id="IPR058548">
    <property type="entry name" value="MlaB-like_STAS"/>
</dbReference>
<evidence type="ECO:0000313" key="3">
    <source>
        <dbReference type="Proteomes" id="UP000247634"/>
    </source>
</evidence>
<gene>
    <name evidence="2" type="ORF">DMT42_12655</name>
</gene>
<dbReference type="AlphaFoldDB" id="A0A2U9P0I1"/>
<accession>A0A2U9P0I1</accession>
<dbReference type="KEGG" id="sact:DMT42_12655"/>
<reference evidence="2 3" key="1">
    <citation type="submission" date="2018-06" db="EMBL/GenBank/DDBJ databases">
        <title>The complete genome sequence of a nosiheptide producer Streptomyces actuosus ATCC 25421: deducing the ability of producing a new class III lantibiotics.</title>
        <authorList>
            <person name="Liu W."/>
            <person name="Sun F."/>
            <person name="Hu Y."/>
        </authorList>
    </citation>
    <scope>NUCLEOTIDE SEQUENCE [LARGE SCALE GENOMIC DNA]</scope>
    <source>
        <strain evidence="2 3">ATCC 25421</strain>
    </source>
</reference>
<dbReference type="RefSeq" id="WP_110628006.1">
    <property type="nucleotide sequence ID" value="NZ_CP029788.1"/>
</dbReference>
<dbReference type="Proteomes" id="UP000247634">
    <property type="component" value="Chromosome"/>
</dbReference>
<evidence type="ECO:0000313" key="2">
    <source>
        <dbReference type="EMBL" id="AWT43086.1"/>
    </source>
</evidence>
<dbReference type="EMBL" id="CP029788">
    <property type="protein sequence ID" value="AWT43086.1"/>
    <property type="molecule type" value="Genomic_DNA"/>
</dbReference>
<dbReference type="Gene3D" id="3.30.750.24">
    <property type="entry name" value="STAS domain"/>
    <property type="match status" value="1"/>
</dbReference>
<dbReference type="PROSITE" id="PS50801">
    <property type="entry name" value="STAS"/>
    <property type="match status" value="1"/>
</dbReference>
<proteinExistence type="predicted"/>
<dbReference type="SUPFAM" id="SSF52091">
    <property type="entry name" value="SpoIIaa-like"/>
    <property type="match status" value="1"/>
</dbReference>
<dbReference type="Pfam" id="PF13466">
    <property type="entry name" value="STAS_2"/>
    <property type="match status" value="1"/>
</dbReference>
<evidence type="ECO:0000259" key="1">
    <source>
        <dbReference type="PROSITE" id="PS50801"/>
    </source>
</evidence>
<name>A0A2U9P0I1_STRAS</name>
<dbReference type="InterPro" id="IPR002645">
    <property type="entry name" value="STAS_dom"/>
</dbReference>
<keyword evidence="3" id="KW-1185">Reference proteome</keyword>